<dbReference type="Gene3D" id="3.30.40.10">
    <property type="entry name" value="Zinc/RING finger domain, C3HC4 (zinc finger)"/>
    <property type="match status" value="1"/>
</dbReference>
<name>A0A3P7KJU4_ONCOC</name>
<keyword evidence="2" id="KW-0863">Zinc-finger</keyword>
<evidence type="ECO:0000256" key="1">
    <source>
        <dbReference type="ARBA" id="ARBA00022723"/>
    </source>
</evidence>
<accession>A0A3P7KJU4</accession>
<dbReference type="InterPro" id="IPR011011">
    <property type="entry name" value="Znf_FYVE_PHD"/>
</dbReference>
<feature type="domain" description="Zinc finger PHD-type" evidence="4">
    <location>
        <begin position="178"/>
        <end position="229"/>
    </location>
</feature>
<dbReference type="AlphaFoldDB" id="A0A3P7KJU4"/>
<evidence type="ECO:0000259" key="4">
    <source>
        <dbReference type="SMART" id="SM00249"/>
    </source>
</evidence>
<reference evidence="5 6" key="1">
    <citation type="submission" date="2018-08" db="EMBL/GenBank/DDBJ databases">
        <authorList>
            <person name="Laetsch R D."/>
            <person name="Stevens L."/>
            <person name="Kumar S."/>
            <person name="Blaxter L. M."/>
        </authorList>
    </citation>
    <scope>NUCLEOTIDE SEQUENCE [LARGE SCALE GENOMIC DNA]</scope>
</reference>
<dbReference type="InterPro" id="IPR001965">
    <property type="entry name" value="Znf_PHD"/>
</dbReference>
<evidence type="ECO:0000313" key="5">
    <source>
        <dbReference type="EMBL" id="VDM93590.1"/>
    </source>
</evidence>
<dbReference type="Proteomes" id="UP000271087">
    <property type="component" value="Unassembled WGS sequence"/>
</dbReference>
<feature type="non-terminal residue" evidence="5">
    <location>
        <position position="1"/>
    </location>
</feature>
<protein>
    <recommendedName>
        <fullName evidence="4">Zinc finger PHD-type domain-containing protein</fullName>
    </recommendedName>
</protein>
<keyword evidence="1" id="KW-0479">Metal-binding</keyword>
<gene>
    <name evidence="5" type="ORF">NOO_LOCUS9900</name>
</gene>
<evidence type="ECO:0000313" key="6">
    <source>
        <dbReference type="Proteomes" id="UP000271087"/>
    </source>
</evidence>
<keyword evidence="6" id="KW-1185">Reference proteome</keyword>
<evidence type="ECO:0000256" key="2">
    <source>
        <dbReference type="ARBA" id="ARBA00022771"/>
    </source>
</evidence>
<keyword evidence="3" id="KW-0862">Zinc</keyword>
<dbReference type="GO" id="GO:0008270">
    <property type="term" value="F:zinc ion binding"/>
    <property type="evidence" value="ECO:0007669"/>
    <property type="project" value="UniProtKB-KW"/>
</dbReference>
<dbReference type="OrthoDB" id="1678912at2759"/>
<sequence>SCVQWNSFMSQLPAGYYLCVRCLRSRRPFAEDVKSACGNAVPCLERMLVEIALKHAELAYKEALDAIGKLPSDGISLDSELVDESLIAVFCNEIMNSETWTLITDALIRVKPPTEKDKEIYEQIKQRPVSAQVPSVLFPDSSGGKRRRGLKRNISGYGKFMAGHRKRSKNDFHQEQDTCSATICLHPYSDRIRWIQCEAGCSRWYHYVCVGQTVNRVDQTSMYYCHSCLTEGKIPPAYSSSGSPTSCTP</sequence>
<dbReference type="SMART" id="SM00249">
    <property type="entry name" value="PHD"/>
    <property type="match status" value="1"/>
</dbReference>
<dbReference type="InterPro" id="IPR013083">
    <property type="entry name" value="Znf_RING/FYVE/PHD"/>
</dbReference>
<dbReference type="SUPFAM" id="SSF57903">
    <property type="entry name" value="FYVE/PHD zinc finger"/>
    <property type="match status" value="1"/>
</dbReference>
<proteinExistence type="predicted"/>
<dbReference type="EMBL" id="UYRW01005185">
    <property type="protein sequence ID" value="VDM93590.1"/>
    <property type="molecule type" value="Genomic_DNA"/>
</dbReference>
<organism evidence="5 6">
    <name type="scientific">Onchocerca ochengi</name>
    <name type="common">Filarial nematode worm</name>
    <dbReference type="NCBI Taxonomy" id="42157"/>
    <lineage>
        <taxon>Eukaryota</taxon>
        <taxon>Metazoa</taxon>
        <taxon>Ecdysozoa</taxon>
        <taxon>Nematoda</taxon>
        <taxon>Chromadorea</taxon>
        <taxon>Rhabditida</taxon>
        <taxon>Spirurina</taxon>
        <taxon>Spiruromorpha</taxon>
        <taxon>Filarioidea</taxon>
        <taxon>Onchocercidae</taxon>
        <taxon>Onchocerca</taxon>
    </lineage>
</organism>
<evidence type="ECO:0000256" key="3">
    <source>
        <dbReference type="ARBA" id="ARBA00022833"/>
    </source>
</evidence>